<evidence type="ECO:0008006" key="4">
    <source>
        <dbReference type="Google" id="ProtNLM"/>
    </source>
</evidence>
<dbReference type="OrthoDB" id="3200163at2759"/>
<dbReference type="Proteomes" id="UP001152649">
    <property type="component" value="Unassembled WGS sequence"/>
</dbReference>
<keyword evidence="1" id="KW-0040">ANK repeat</keyword>
<feature type="repeat" description="ANK" evidence="1">
    <location>
        <begin position="275"/>
        <end position="307"/>
    </location>
</feature>
<evidence type="ECO:0000313" key="2">
    <source>
        <dbReference type="EMBL" id="CAG8396668.1"/>
    </source>
</evidence>
<evidence type="ECO:0000256" key="1">
    <source>
        <dbReference type="PROSITE-ProRule" id="PRU00023"/>
    </source>
</evidence>
<reference evidence="2" key="1">
    <citation type="submission" date="2021-07" db="EMBL/GenBank/DDBJ databases">
        <authorList>
            <person name="Branca A.L. A."/>
        </authorList>
    </citation>
    <scope>NUCLEOTIDE SEQUENCE</scope>
</reference>
<comment type="caution">
    <text evidence="2">The sequence shown here is derived from an EMBL/GenBank/DDBJ whole genome shotgun (WGS) entry which is preliminary data.</text>
</comment>
<dbReference type="PROSITE" id="PS50088">
    <property type="entry name" value="ANK_REPEAT"/>
    <property type="match status" value="1"/>
</dbReference>
<dbReference type="InterPro" id="IPR036770">
    <property type="entry name" value="Ankyrin_rpt-contain_sf"/>
</dbReference>
<dbReference type="InterPro" id="IPR002110">
    <property type="entry name" value="Ankyrin_rpt"/>
</dbReference>
<keyword evidence="3" id="KW-1185">Reference proteome</keyword>
<proteinExistence type="predicted"/>
<dbReference type="AlphaFoldDB" id="A0A9W4NMA2"/>
<dbReference type="Gene3D" id="1.25.40.20">
    <property type="entry name" value="Ankyrin repeat-containing domain"/>
    <property type="match status" value="1"/>
</dbReference>
<dbReference type="SUPFAM" id="SSF48403">
    <property type="entry name" value="Ankyrin repeat"/>
    <property type="match status" value="1"/>
</dbReference>
<protein>
    <recommendedName>
        <fullName evidence="4">NACHT-NTPase and P-loop NTPases N-terminal domain-containing protein</fullName>
    </recommendedName>
</protein>
<gene>
    <name evidence="2" type="ORF">PSALAMII_LOCUS7370</name>
</gene>
<dbReference type="PROSITE" id="PS50297">
    <property type="entry name" value="ANK_REP_REGION"/>
    <property type="match status" value="1"/>
</dbReference>
<sequence>MAEVIGVVSGAITFATVVVQVGNCITTLKHCWDQFHDAPEDLQKMIHEIELFGLILSDIEQDLAEQSSSSALETSRHAQLCFALSKEAVQDLEILCKDLMRNVTSGRLRRSYMAMKMTMHMSNLEKHRSRLQNIIRLLILSQQCYTRTLVQIQPKLIANGLARHEAPFEMSKISETIENARGDEEKAKMLRAKRMGSASSSTYAWRFSLPSWMTSKVLEVAGMRAPGGWNWTLRAYNEIPFTAKAVQSARCGDIKGLQDLFSSGQASPFDRVDFNGYTLLHYADGQNREDVLAFLLAEGADASVTGHRPFSTPLQWLIWSKSGVNRDKSMIPSMRVLLGHSEDLIYETAEETMNGVLCDFHGTAEEFVFLQQRCCPNFYQLPFSARVALATKGASVPLDPHDTPDLVRTILREDKLEAEGLQFITSSPVNSRQITLVSCVARKMGWLQALLTHISQSKQAYGVGGFEYGKQKRRYDLWSTLFREFLSAGVKLHHIVDGKTPFVAFLQGYFDRRDGFEEKSLTREVALRAWLRELATAGVDFRRFGEMEKFIWTKEVIHKEFPWMHDLWTTQRVVGFTYGSTPEDWHIWLSEGSDSFAGDFWDLIERPTQSMPGEWPDQ</sequence>
<organism evidence="2 3">
    <name type="scientific">Penicillium salamii</name>
    <dbReference type="NCBI Taxonomy" id="1612424"/>
    <lineage>
        <taxon>Eukaryota</taxon>
        <taxon>Fungi</taxon>
        <taxon>Dikarya</taxon>
        <taxon>Ascomycota</taxon>
        <taxon>Pezizomycotina</taxon>
        <taxon>Eurotiomycetes</taxon>
        <taxon>Eurotiomycetidae</taxon>
        <taxon>Eurotiales</taxon>
        <taxon>Aspergillaceae</taxon>
        <taxon>Penicillium</taxon>
    </lineage>
</organism>
<evidence type="ECO:0000313" key="3">
    <source>
        <dbReference type="Proteomes" id="UP001152649"/>
    </source>
</evidence>
<dbReference type="EMBL" id="CAJVPG010000333">
    <property type="protein sequence ID" value="CAG8396668.1"/>
    <property type="molecule type" value="Genomic_DNA"/>
</dbReference>
<accession>A0A9W4NMA2</accession>
<name>A0A9W4NMA2_9EURO</name>